<name>A0ABR2IZI8_9EUKA</name>
<evidence type="ECO:0000256" key="1">
    <source>
        <dbReference type="SAM" id="Coils"/>
    </source>
</evidence>
<keyword evidence="1" id="KW-0175">Coiled coil</keyword>
<feature type="coiled-coil region" evidence="1">
    <location>
        <begin position="238"/>
        <end position="272"/>
    </location>
</feature>
<keyword evidence="3" id="KW-1185">Reference proteome</keyword>
<feature type="coiled-coil region" evidence="1">
    <location>
        <begin position="34"/>
        <end position="211"/>
    </location>
</feature>
<dbReference type="Proteomes" id="UP001470230">
    <property type="component" value="Unassembled WGS sequence"/>
</dbReference>
<comment type="caution">
    <text evidence="2">The sequence shown here is derived from an EMBL/GenBank/DDBJ whole genome shotgun (WGS) entry which is preliminary data.</text>
</comment>
<evidence type="ECO:0000313" key="2">
    <source>
        <dbReference type="EMBL" id="KAK8871040.1"/>
    </source>
</evidence>
<sequence length="361" mass="42068">MSIAMERRLEQIQSEFQQHVNINDDNIARLADYLEKVKSEIIEKKDQLNRFNYQTTQAIQYAQGKKRAELIQLNTTIARMKAEHQSYLQALSQHQAEVVQSINTDFEHSLSEVESYTQNKIIERVSEIEQSIKRVQKQIENMKITVQEASQQEDSSDDLQNFSRIQNCEIEKIKNLENALKEKNKDRLASLLKAKKHLSNCVSTLEELEQEHSLKMEKFKTQLELIDSKYEQKLQADTETQRKKLEAVTKKLVNAENATDALQKKIDEENSKHQEKMLEIGQNLDQYRSSINSLTSKPAQSKENKDFQNAILHLEELKALLTEREGILYQERSTNEALKKEINRLRDEALIIQRRAALNIS</sequence>
<gene>
    <name evidence="2" type="ORF">M9Y10_008953</name>
</gene>
<reference evidence="2 3" key="1">
    <citation type="submission" date="2024-04" db="EMBL/GenBank/DDBJ databases">
        <title>Tritrichomonas musculus Genome.</title>
        <authorList>
            <person name="Alves-Ferreira E."/>
            <person name="Grigg M."/>
            <person name="Lorenzi H."/>
            <person name="Galac M."/>
        </authorList>
    </citation>
    <scope>NUCLEOTIDE SEQUENCE [LARGE SCALE GENOMIC DNA]</scope>
    <source>
        <strain evidence="2 3">EAF2021</strain>
    </source>
</reference>
<evidence type="ECO:0000313" key="3">
    <source>
        <dbReference type="Proteomes" id="UP001470230"/>
    </source>
</evidence>
<organism evidence="2 3">
    <name type="scientific">Tritrichomonas musculus</name>
    <dbReference type="NCBI Taxonomy" id="1915356"/>
    <lineage>
        <taxon>Eukaryota</taxon>
        <taxon>Metamonada</taxon>
        <taxon>Parabasalia</taxon>
        <taxon>Tritrichomonadida</taxon>
        <taxon>Tritrichomonadidae</taxon>
        <taxon>Tritrichomonas</taxon>
    </lineage>
</organism>
<proteinExistence type="predicted"/>
<dbReference type="EMBL" id="JAPFFF010000014">
    <property type="protein sequence ID" value="KAK8871040.1"/>
    <property type="molecule type" value="Genomic_DNA"/>
</dbReference>
<protein>
    <submittedName>
        <fullName evidence="2">Uncharacterized protein</fullName>
    </submittedName>
</protein>
<accession>A0ABR2IZI8</accession>
<feature type="coiled-coil region" evidence="1">
    <location>
        <begin position="328"/>
        <end position="355"/>
    </location>
</feature>